<gene>
    <name evidence="1" type="ORF">LPLAT_LOCUS9842</name>
</gene>
<sequence>MSMLLENKSPDQRYDRNVSSCTCTSVINPSREANDRQRDPRYELAKGIHRLGLENSSTQFHVNMNLGIDWYKRKLQVNL</sequence>
<name>A0AAV2NWQ6_9HYME</name>
<reference evidence="1" key="1">
    <citation type="submission" date="2024-04" db="EMBL/GenBank/DDBJ databases">
        <authorList>
            <consortium name="Molecular Ecology Group"/>
        </authorList>
    </citation>
    <scope>NUCLEOTIDE SEQUENCE</scope>
</reference>
<dbReference type="EMBL" id="OZ034828">
    <property type="protein sequence ID" value="CAL1684166.1"/>
    <property type="molecule type" value="Genomic_DNA"/>
</dbReference>
<protein>
    <submittedName>
        <fullName evidence="1">Uncharacterized protein</fullName>
    </submittedName>
</protein>
<keyword evidence="2" id="KW-1185">Reference proteome</keyword>
<evidence type="ECO:0000313" key="1">
    <source>
        <dbReference type="EMBL" id="CAL1684166.1"/>
    </source>
</evidence>
<dbReference type="Proteomes" id="UP001497644">
    <property type="component" value="Chromosome 5"/>
</dbReference>
<organism evidence="1 2">
    <name type="scientific">Lasius platythorax</name>
    <dbReference type="NCBI Taxonomy" id="488582"/>
    <lineage>
        <taxon>Eukaryota</taxon>
        <taxon>Metazoa</taxon>
        <taxon>Ecdysozoa</taxon>
        <taxon>Arthropoda</taxon>
        <taxon>Hexapoda</taxon>
        <taxon>Insecta</taxon>
        <taxon>Pterygota</taxon>
        <taxon>Neoptera</taxon>
        <taxon>Endopterygota</taxon>
        <taxon>Hymenoptera</taxon>
        <taxon>Apocrita</taxon>
        <taxon>Aculeata</taxon>
        <taxon>Formicoidea</taxon>
        <taxon>Formicidae</taxon>
        <taxon>Formicinae</taxon>
        <taxon>Lasius</taxon>
        <taxon>Lasius</taxon>
    </lineage>
</organism>
<dbReference type="AlphaFoldDB" id="A0AAV2NWQ6"/>
<evidence type="ECO:0000313" key="2">
    <source>
        <dbReference type="Proteomes" id="UP001497644"/>
    </source>
</evidence>
<proteinExistence type="predicted"/>
<accession>A0AAV2NWQ6</accession>